<evidence type="ECO:0000313" key="1">
    <source>
        <dbReference type="EMBL" id="KAF5780885.1"/>
    </source>
</evidence>
<proteinExistence type="predicted"/>
<dbReference type="InterPro" id="IPR044630">
    <property type="entry name" value="SPA1/2/3/4"/>
</dbReference>
<dbReference type="Proteomes" id="UP000215914">
    <property type="component" value="Chromosome 11"/>
</dbReference>
<dbReference type="GO" id="GO:0009640">
    <property type="term" value="P:photomorphogenesis"/>
    <property type="evidence" value="ECO:0007669"/>
    <property type="project" value="InterPro"/>
</dbReference>
<gene>
    <name evidence="2" type="ORF">HannXRQ_Chr11g0328521</name>
    <name evidence="1" type="ORF">HanXRQr2_Chr11g0477071</name>
</gene>
<reference evidence="1 3" key="1">
    <citation type="journal article" date="2017" name="Nature">
        <title>The sunflower genome provides insights into oil metabolism, flowering and Asterid evolution.</title>
        <authorList>
            <person name="Badouin H."/>
            <person name="Gouzy J."/>
            <person name="Grassa C.J."/>
            <person name="Murat F."/>
            <person name="Staton S.E."/>
            <person name="Cottret L."/>
            <person name="Lelandais-Briere C."/>
            <person name="Owens G.L."/>
            <person name="Carrere S."/>
            <person name="Mayjonade B."/>
            <person name="Legrand L."/>
            <person name="Gill N."/>
            <person name="Kane N.C."/>
            <person name="Bowers J.E."/>
            <person name="Hubner S."/>
            <person name="Bellec A."/>
            <person name="Berard A."/>
            <person name="Berges H."/>
            <person name="Blanchet N."/>
            <person name="Boniface M.C."/>
            <person name="Brunel D."/>
            <person name="Catrice O."/>
            <person name="Chaidir N."/>
            <person name="Claudel C."/>
            <person name="Donnadieu C."/>
            <person name="Faraut T."/>
            <person name="Fievet G."/>
            <person name="Helmstetter N."/>
            <person name="King M."/>
            <person name="Knapp S.J."/>
            <person name="Lai Z."/>
            <person name="Le Paslier M.C."/>
            <person name="Lippi Y."/>
            <person name="Lorenzon L."/>
            <person name="Mandel J.R."/>
            <person name="Marage G."/>
            <person name="Marchand G."/>
            <person name="Marquand E."/>
            <person name="Bret-Mestries E."/>
            <person name="Morien E."/>
            <person name="Nambeesan S."/>
            <person name="Nguyen T."/>
            <person name="Pegot-Espagnet P."/>
            <person name="Pouilly N."/>
            <person name="Raftis F."/>
            <person name="Sallet E."/>
            <person name="Schiex T."/>
            <person name="Thomas J."/>
            <person name="Vandecasteele C."/>
            <person name="Vares D."/>
            <person name="Vear F."/>
            <person name="Vautrin S."/>
            <person name="Crespi M."/>
            <person name="Mangin B."/>
            <person name="Burke J.M."/>
            <person name="Salse J."/>
            <person name="Munos S."/>
            <person name="Vincourt P."/>
            <person name="Rieseberg L.H."/>
            <person name="Langlade N.B."/>
        </authorList>
    </citation>
    <scope>NUCLEOTIDE SEQUENCE [LARGE SCALE GENOMIC DNA]</scope>
    <source>
        <strain evidence="3">cv. SF193</strain>
        <tissue evidence="1">Leaves</tissue>
    </source>
</reference>
<name>A0A251T941_HELAN</name>
<protein>
    <submittedName>
        <fullName evidence="2">Uncharacterized protein</fullName>
    </submittedName>
</protein>
<dbReference type="EMBL" id="MNCJ02000326">
    <property type="protein sequence ID" value="KAF5780885.1"/>
    <property type="molecule type" value="Genomic_DNA"/>
</dbReference>
<evidence type="ECO:0000313" key="2">
    <source>
        <dbReference type="EMBL" id="OTG07269.1"/>
    </source>
</evidence>
<dbReference type="STRING" id="4232.A0A251T941"/>
<dbReference type="Gramene" id="mRNA:HanXRQr2_Chr11g0477071">
    <property type="protein sequence ID" value="mRNA:HanXRQr2_Chr11g0477071"/>
    <property type="gene ID" value="HanXRQr2_Chr11g0477071"/>
</dbReference>
<dbReference type="AlphaFoldDB" id="A0A251T941"/>
<reference evidence="2" key="2">
    <citation type="submission" date="2017-02" db="EMBL/GenBank/DDBJ databases">
        <title>Sunflower complete genome.</title>
        <authorList>
            <person name="Langlade N."/>
            <person name="Munos S."/>
        </authorList>
    </citation>
    <scope>NUCLEOTIDE SEQUENCE [LARGE SCALE GENOMIC DNA]</scope>
    <source>
        <tissue evidence="2">Leaves</tissue>
    </source>
</reference>
<accession>A0A251T941</accession>
<keyword evidence="3" id="KW-1185">Reference proteome</keyword>
<reference evidence="1" key="3">
    <citation type="submission" date="2020-06" db="EMBL/GenBank/DDBJ databases">
        <title>Helianthus annuus Genome sequencing and assembly Release 2.</title>
        <authorList>
            <person name="Gouzy J."/>
            <person name="Langlade N."/>
            <person name="Munos S."/>
        </authorList>
    </citation>
    <scope>NUCLEOTIDE SEQUENCE</scope>
    <source>
        <tissue evidence="1">Leaves</tissue>
    </source>
</reference>
<evidence type="ECO:0000313" key="3">
    <source>
        <dbReference type="Proteomes" id="UP000215914"/>
    </source>
</evidence>
<dbReference type="EMBL" id="CM007900">
    <property type="protein sequence ID" value="OTG07269.1"/>
    <property type="molecule type" value="Genomic_DNA"/>
</dbReference>
<sequence length="156" mass="17475">MQVVEIVNLAHFLKDLLCKMSGPRVLSCHHVLFIESVSCSGSCSDELNNQTVEFTGSFSPSGQSGLLNLEGSNVANETLAQRKLLVLQVLLYCTSSSQTKRMQPCRRILPPQFLLKCPKEAVFCLCLLHPEPQWRSLVPPHPHTHTFILPKYLYGI</sequence>
<dbReference type="PANTHER" id="PTHR44218:SF1">
    <property type="entry name" value="PROTEIN SPA1-RELATED 3"/>
    <property type="match status" value="1"/>
</dbReference>
<dbReference type="InParanoid" id="A0A251T941"/>
<organism evidence="2 3">
    <name type="scientific">Helianthus annuus</name>
    <name type="common">Common sunflower</name>
    <dbReference type="NCBI Taxonomy" id="4232"/>
    <lineage>
        <taxon>Eukaryota</taxon>
        <taxon>Viridiplantae</taxon>
        <taxon>Streptophyta</taxon>
        <taxon>Embryophyta</taxon>
        <taxon>Tracheophyta</taxon>
        <taxon>Spermatophyta</taxon>
        <taxon>Magnoliopsida</taxon>
        <taxon>eudicotyledons</taxon>
        <taxon>Gunneridae</taxon>
        <taxon>Pentapetalae</taxon>
        <taxon>asterids</taxon>
        <taxon>campanulids</taxon>
        <taxon>Asterales</taxon>
        <taxon>Asteraceae</taxon>
        <taxon>Asteroideae</taxon>
        <taxon>Heliantheae alliance</taxon>
        <taxon>Heliantheae</taxon>
        <taxon>Helianthus</taxon>
    </lineage>
</organism>
<dbReference type="PANTHER" id="PTHR44218">
    <property type="entry name" value="PROTEIN SPA1-RELATED 2"/>
    <property type="match status" value="1"/>
</dbReference>